<gene>
    <name evidence="1" type="ORF">ATK86_5292</name>
</gene>
<organism evidence="1 2">
    <name type="scientific">Nocardia fluminea</name>
    <dbReference type="NCBI Taxonomy" id="134984"/>
    <lineage>
        <taxon>Bacteria</taxon>
        <taxon>Bacillati</taxon>
        <taxon>Actinomycetota</taxon>
        <taxon>Actinomycetes</taxon>
        <taxon>Mycobacteriales</taxon>
        <taxon>Nocardiaceae</taxon>
        <taxon>Nocardia</taxon>
    </lineage>
</organism>
<sequence length="89" mass="9515">MSKWDGSVAAHYSTSDDRIEVRFGETSIDVTLDEATALRAALDQAPLTSALPKCPECNGRKMLRVDGKYRMCGTCEYTGLAPVTDGGAA</sequence>
<dbReference type="AlphaFoldDB" id="A0A2N3VGY9"/>
<comment type="caution">
    <text evidence="1">The sequence shown here is derived from an EMBL/GenBank/DDBJ whole genome shotgun (WGS) entry which is preliminary data.</text>
</comment>
<keyword evidence="2" id="KW-1185">Reference proteome</keyword>
<dbReference type="EMBL" id="PJMW01000002">
    <property type="protein sequence ID" value="PKV80855.1"/>
    <property type="molecule type" value="Genomic_DNA"/>
</dbReference>
<evidence type="ECO:0000313" key="1">
    <source>
        <dbReference type="EMBL" id="PKV80855.1"/>
    </source>
</evidence>
<evidence type="ECO:0000313" key="2">
    <source>
        <dbReference type="Proteomes" id="UP000233766"/>
    </source>
</evidence>
<name>A0A2N3VGY9_9NOCA</name>
<accession>A0A2N3VGY9</accession>
<dbReference type="Proteomes" id="UP000233766">
    <property type="component" value="Unassembled WGS sequence"/>
</dbReference>
<proteinExistence type="predicted"/>
<reference evidence="1 2" key="1">
    <citation type="submission" date="2017-12" db="EMBL/GenBank/DDBJ databases">
        <title>Sequencing the genomes of 1000 Actinobacteria strains.</title>
        <authorList>
            <person name="Klenk H.-P."/>
        </authorList>
    </citation>
    <scope>NUCLEOTIDE SEQUENCE [LARGE SCALE GENOMIC DNA]</scope>
    <source>
        <strain evidence="1 2">DSM 44489</strain>
    </source>
</reference>
<protein>
    <submittedName>
        <fullName evidence="1">Uncharacterized protein</fullName>
    </submittedName>
</protein>